<gene>
    <name evidence="2" type="ORF">AK812_SmicGene10890</name>
</gene>
<protein>
    <submittedName>
        <fullName evidence="2">Uncharacterized protein</fullName>
    </submittedName>
</protein>
<evidence type="ECO:0000313" key="2">
    <source>
        <dbReference type="EMBL" id="OLQ05853.1"/>
    </source>
</evidence>
<name>A0A1Q9EEK7_SYMMI</name>
<dbReference type="AlphaFoldDB" id="A0A1Q9EEK7"/>
<keyword evidence="3" id="KW-1185">Reference proteome</keyword>
<organism evidence="2 3">
    <name type="scientific">Symbiodinium microadriaticum</name>
    <name type="common">Dinoflagellate</name>
    <name type="synonym">Zooxanthella microadriatica</name>
    <dbReference type="NCBI Taxonomy" id="2951"/>
    <lineage>
        <taxon>Eukaryota</taxon>
        <taxon>Sar</taxon>
        <taxon>Alveolata</taxon>
        <taxon>Dinophyceae</taxon>
        <taxon>Suessiales</taxon>
        <taxon>Symbiodiniaceae</taxon>
        <taxon>Symbiodinium</taxon>
    </lineage>
</organism>
<evidence type="ECO:0000313" key="3">
    <source>
        <dbReference type="Proteomes" id="UP000186817"/>
    </source>
</evidence>
<comment type="caution">
    <text evidence="2">The sequence shown here is derived from an EMBL/GenBank/DDBJ whole genome shotgun (WGS) entry which is preliminary data.</text>
</comment>
<reference evidence="2 3" key="1">
    <citation type="submission" date="2016-02" db="EMBL/GenBank/DDBJ databases">
        <title>Genome analysis of coral dinoflagellate symbionts highlights evolutionary adaptations to a symbiotic lifestyle.</title>
        <authorList>
            <person name="Aranda M."/>
            <person name="Li Y."/>
            <person name="Liew Y.J."/>
            <person name="Baumgarten S."/>
            <person name="Simakov O."/>
            <person name="Wilson M."/>
            <person name="Piel J."/>
            <person name="Ashoor H."/>
            <person name="Bougouffa S."/>
            <person name="Bajic V.B."/>
            <person name="Ryu T."/>
            <person name="Ravasi T."/>
            <person name="Bayer T."/>
            <person name="Micklem G."/>
            <person name="Kim H."/>
            <person name="Bhak J."/>
            <person name="Lajeunesse T.C."/>
            <person name="Voolstra C.R."/>
        </authorList>
    </citation>
    <scope>NUCLEOTIDE SEQUENCE [LARGE SCALE GENOMIC DNA]</scope>
    <source>
        <strain evidence="2 3">CCMP2467</strain>
    </source>
</reference>
<feature type="compositionally biased region" description="Basic and acidic residues" evidence="1">
    <location>
        <begin position="126"/>
        <end position="141"/>
    </location>
</feature>
<evidence type="ECO:0000256" key="1">
    <source>
        <dbReference type="SAM" id="MobiDB-lite"/>
    </source>
</evidence>
<sequence length="232" mass="25632">MGLDWRIGVLTFNDAARRVCPFINNSDGFVIAKDLGDVDKMSSEDRNELLRTNKDVILKTLLAFSHLQKVLTLGELAHCIACKYKDACDAQHVIREAKKTKESRIAWMKELKDGVTGKLLEKKFVRSKKSSDSSSPEKLEAHPGLPAVDPPSAAVLEAVVGQIVAEPPVLDPTEQHKKKFRLRLKQKAADPGPSAAAVPQPSIMMWPTDEAETEHPKKEGMSFDPKKDGVLQ</sequence>
<dbReference type="EMBL" id="LSRX01000173">
    <property type="protein sequence ID" value="OLQ05853.1"/>
    <property type="molecule type" value="Genomic_DNA"/>
</dbReference>
<proteinExistence type="predicted"/>
<feature type="compositionally biased region" description="Basic residues" evidence="1">
    <location>
        <begin position="176"/>
        <end position="186"/>
    </location>
</feature>
<feature type="compositionally biased region" description="Basic and acidic residues" evidence="1">
    <location>
        <begin position="213"/>
        <end position="232"/>
    </location>
</feature>
<feature type="region of interest" description="Disordered" evidence="1">
    <location>
        <begin position="126"/>
        <end position="148"/>
    </location>
</feature>
<accession>A0A1Q9EEK7</accession>
<dbReference type="OrthoDB" id="427389at2759"/>
<feature type="region of interest" description="Disordered" evidence="1">
    <location>
        <begin position="170"/>
        <end position="232"/>
    </location>
</feature>
<dbReference type="Proteomes" id="UP000186817">
    <property type="component" value="Unassembled WGS sequence"/>
</dbReference>